<dbReference type="SUPFAM" id="SSF81321">
    <property type="entry name" value="Family A G protein-coupled receptor-like"/>
    <property type="match status" value="1"/>
</dbReference>
<dbReference type="Ensembl" id="ENSSMAT00000029306.2">
    <property type="protein sequence ID" value="ENSSMAP00000028946.2"/>
    <property type="gene ID" value="ENSSMAG00000034053.1"/>
</dbReference>
<feature type="transmembrane region" description="Helical" evidence="9">
    <location>
        <begin position="249"/>
        <end position="269"/>
    </location>
</feature>
<evidence type="ECO:0000256" key="3">
    <source>
        <dbReference type="ARBA" id="ARBA00022692"/>
    </source>
</evidence>
<reference evidence="11" key="2">
    <citation type="submission" date="2025-08" db="UniProtKB">
        <authorList>
            <consortium name="Ensembl"/>
        </authorList>
    </citation>
    <scope>IDENTIFICATION</scope>
</reference>
<evidence type="ECO:0000256" key="5">
    <source>
        <dbReference type="ARBA" id="ARBA00023040"/>
    </source>
</evidence>
<dbReference type="Proteomes" id="UP000694558">
    <property type="component" value="Chromosome 2"/>
</dbReference>
<organism evidence="11 12">
    <name type="scientific">Scophthalmus maximus</name>
    <name type="common">Turbot</name>
    <name type="synonym">Psetta maxima</name>
    <dbReference type="NCBI Taxonomy" id="52904"/>
    <lineage>
        <taxon>Eukaryota</taxon>
        <taxon>Metazoa</taxon>
        <taxon>Chordata</taxon>
        <taxon>Craniata</taxon>
        <taxon>Vertebrata</taxon>
        <taxon>Euteleostomi</taxon>
        <taxon>Actinopterygii</taxon>
        <taxon>Neopterygii</taxon>
        <taxon>Teleostei</taxon>
        <taxon>Neoteleostei</taxon>
        <taxon>Acanthomorphata</taxon>
        <taxon>Carangaria</taxon>
        <taxon>Pleuronectiformes</taxon>
        <taxon>Pleuronectoidei</taxon>
        <taxon>Scophthalmidae</taxon>
        <taxon>Scophthalmus</taxon>
    </lineage>
</organism>
<protein>
    <recommendedName>
        <fullName evidence="10">G-protein coupled receptors family 1 profile domain-containing protein</fullName>
    </recommendedName>
</protein>
<evidence type="ECO:0000256" key="4">
    <source>
        <dbReference type="ARBA" id="ARBA00022989"/>
    </source>
</evidence>
<reference evidence="11" key="1">
    <citation type="submission" date="2023-05" db="EMBL/GenBank/DDBJ databases">
        <title>High-quality long-read genome of Scophthalmus maximus.</title>
        <authorList>
            <person name="Lien S."/>
            <person name="Martinez P."/>
        </authorList>
    </citation>
    <scope>NUCLEOTIDE SEQUENCE [LARGE SCALE GENOMIC DNA]</scope>
</reference>
<feature type="transmembrane region" description="Helical" evidence="9">
    <location>
        <begin position="114"/>
        <end position="133"/>
    </location>
</feature>
<accession>A0A8D3B5T1</accession>
<keyword evidence="5" id="KW-0297">G-protein coupled receptor</keyword>
<feature type="transmembrane region" description="Helical" evidence="9">
    <location>
        <begin position="73"/>
        <end position="94"/>
    </location>
</feature>
<sequence>MTEQLLTTPIARGSNMSAAEELVNCTHDNKTFKYRAYSFTYLLVFPVAFACNTGALVVFLLQCRRRRCSTSVVVMMNLALSDSSFSLTLPLRLAYYFNNGVWDFPDWLCRVCGYGFYVNLYTSILFLTLLSLLRWLAVSRPLHHSALATPTRTLLVCLGIWAFVAACCSPFSFEGVSTRSGLRHCFEPSNPSSLGLMLILNYVGLAVCFLLPFITLIICYSSIIHHLMAKSDVRSNESSGILRSKRRRSVHLVTMVTVTFLFCFLPYHLFRTLHLHALYGGWRCDVQSALQQVVVVTLCLAASNCVVNPLLYYYATKSFRDNLTRVRSSVLSSTGRSADTRRSRWRRVLTPEETPGTSHVELYHCALQSESTAESSPQQMHHSQ</sequence>
<evidence type="ECO:0000256" key="1">
    <source>
        <dbReference type="ARBA" id="ARBA00004651"/>
    </source>
</evidence>
<dbReference type="PROSITE" id="PS50262">
    <property type="entry name" value="G_PROTEIN_RECEP_F1_2"/>
    <property type="match status" value="1"/>
</dbReference>
<feature type="transmembrane region" description="Helical" evidence="9">
    <location>
        <begin position="154"/>
        <end position="173"/>
    </location>
</feature>
<feature type="transmembrane region" description="Helical" evidence="9">
    <location>
        <begin position="199"/>
        <end position="228"/>
    </location>
</feature>
<dbReference type="GeneTree" id="ENSGT01150000286937"/>
<dbReference type="InterPro" id="IPR000276">
    <property type="entry name" value="GPCR_Rhodpsn"/>
</dbReference>
<evidence type="ECO:0000256" key="2">
    <source>
        <dbReference type="ARBA" id="ARBA00022475"/>
    </source>
</evidence>
<keyword evidence="6 9" id="KW-0472">Membrane</keyword>
<dbReference type="PANTHER" id="PTHR24231:SF52">
    <property type="entry name" value="CYSTEINYL LEUKOTRIENE RECEPTOR 2-LIKE"/>
    <property type="match status" value="1"/>
</dbReference>
<gene>
    <name evidence="11" type="primary">LOC118320195</name>
</gene>
<feature type="transmembrane region" description="Helical" evidence="9">
    <location>
        <begin position="289"/>
        <end position="315"/>
    </location>
</feature>
<evidence type="ECO:0000256" key="7">
    <source>
        <dbReference type="ARBA" id="ARBA00023170"/>
    </source>
</evidence>
<keyword evidence="3 9" id="KW-0812">Transmembrane</keyword>
<keyword evidence="8" id="KW-0807">Transducer</keyword>
<feature type="domain" description="G-protein coupled receptors family 1 profile" evidence="10">
    <location>
        <begin position="53"/>
        <end position="312"/>
    </location>
</feature>
<dbReference type="GO" id="GO:0004930">
    <property type="term" value="F:G protein-coupled receptor activity"/>
    <property type="evidence" value="ECO:0007669"/>
    <property type="project" value="UniProtKB-KW"/>
</dbReference>
<dbReference type="Gene3D" id="1.20.1070.10">
    <property type="entry name" value="Rhodopsin 7-helix transmembrane proteins"/>
    <property type="match status" value="1"/>
</dbReference>
<evidence type="ECO:0000313" key="12">
    <source>
        <dbReference type="Proteomes" id="UP000694558"/>
    </source>
</evidence>
<name>A0A8D3B5T1_SCOMX</name>
<evidence type="ECO:0000256" key="6">
    <source>
        <dbReference type="ARBA" id="ARBA00023136"/>
    </source>
</evidence>
<proteinExistence type="predicted"/>
<dbReference type="PRINTS" id="PR00237">
    <property type="entry name" value="GPCRRHODOPSN"/>
</dbReference>
<dbReference type="AlphaFoldDB" id="A0A8D3B5T1"/>
<dbReference type="Pfam" id="PF00001">
    <property type="entry name" value="7tm_1"/>
    <property type="match status" value="1"/>
</dbReference>
<evidence type="ECO:0000313" key="11">
    <source>
        <dbReference type="Ensembl" id="ENSSMAP00000028946.2"/>
    </source>
</evidence>
<evidence type="ECO:0000259" key="10">
    <source>
        <dbReference type="PROSITE" id="PS50262"/>
    </source>
</evidence>
<evidence type="ECO:0000256" key="8">
    <source>
        <dbReference type="ARBA" id="ARBA00023224"/>
    </source>
</evidence>
<dbReference type="GO" id="GO:0005886">
    <property type="term" value="C:plasma membrane"/>
    <property type="evidence" value="ECO:0007669"/>
    <property type="project" value="UniProtKB-SubCell"/>
</dbReference>
<dbReference type="PANTHER" id="PTHR24231">
    <property type="entry name" value="PURINOCEPTOR-RELATED G-PROTEIN COUPLED RECEPTOR"/>
    <property type="match status" value="1"/>
</dbReference>
<feature type="transmembrane region" description="Helical" evidence="9">
    <location>
        <begin position="39"/>
        <end position="61"/>
    </location>
</feature>
<keyword evidence="2" id="KW-1003">Cell membrane</keyword>
<keyword evidence="4 9" id="KW-1133">Transmembrane helix</keyword>
<comment type="subcellular location">
    <subcellularLocation>
        <location evidence="1">Cell membrane</location>
        <topology evidence="1">Multi-pass membrane protein</topology>
    </subcellularLocation>
</comment>
<keyword evidence="7" id="KW-0675">Receptor</keyword>
<dbReference type="InterPro" id="IPR017452">
    <property type="entry name" value="GPCR_Rhodpsn_7TM"/>
</dbReference>
<dbReference type="PRINTS" id="PR01157">
    <property type="entry name" value="P2YPURNOCPTR"/>
</dbReference>
<evidence type="ECO:0000256" key="9">
    <source>
        <dbReference type="SAM" id="Phobius"/>
    </source>
</evidence>